<evidence type="ECO:0000256" key="2">
    <source>
        <dbReference type="ARBA" id="ARBA00023002"/>
    </source>
</evidence>
<evidence type="ECO:0000313" key="6">
    <source>
        <dbReference type="Proteomes" id="UP000464754"/>
    </source>
</evidence>
<reference evidence="6" key="1">
    <citation type="submission" date="2019-05" db="EMBL/GenBank/DDBJ databases">
        <title>Complete genome sequencing of Absiella argi strain JCM 30884.</title>
        <authorList>
            <person name="Sakamoto M."/>
            <person name="Murakami T."/>
            <person name="Mori H."/>
        </authorList>
    </citation>
    <scope>NUCLEOTIDE SEQUENCE [LARGE SCALE GENOMIC DNA]</scope>
    <source>
        <strain evidence="6">JCM 30884</strain>
    </source>
</reference>
<dbReference type="AlphaFoldDB" id="A0A6N4TEF5"/>
<organism evidence="5 6">
    <name type="scientific">Amedibacterium intestinale</name>
    <dbReference type="NCBI Taxonomy" id="2583452"/>
    <lineage>
        <taxon>Bacteria</taxon>
        <taxon>Bacillati</taxon>
        <taxon>Bacillota</taxon>
        <taxon>Erysipelotrichia</taxon>
        <taxon>Erysipelotrichales</taxon>
        <taxon>Erysipelotrichaceae</taxon>
        <taxon>Amedibacterium</taxon>
    </lineage>
</organism>
<dbReference type="SUPFAM" id="SSF51735">
    <property type="entry name" value="NAD(P)-binding Rossmann-fold domains"/>
    <property type="match status" value="1"/>
</dbReference>
<evidence type="ECO:0008006" key="7">
    <source>
        <dbReference type="Google" id="ProtNLM"/>
    </source>
</evidence>
<dbReference type="PANTHER" id="PTHR22604:SF105">
    <property type="entry name" value="TRANS-1,2-DIHYDROBENZENE-1,2-DIOL DEHYDROGENASE"/>
    <property type="match status" value="1"/>
</dbReference>
<evidence type="ECO:0000256" key="1">
    <source>
        <dbReference type="ARBA" id="ARBA00010928"/>
    </source>
</evidence>
<keyword evidence="2" id="KW-0560">Oxidoreductase</keyword>
<dbReference type="Pfam" id="PF01408">
    <property type="entry name" value="GFO_IDH_MocA"/>
    <property type="match status" value="1"/>
</dbReference>
<dbReference type="InterPro" id="IPR055170">
    <property type="entry name" value="GFO_IDH_MocA-like_dom"/>
</dbReference>
<comment type="similarity">
    <text evidence="1">Belongs to the Gfo/Idh/MocA family.</text>
</comment>
<dbReference type="RefSeq" id="WP_115714537.1">
    <property type="nucleotide sequence ID" value="NZ_AP019695.1"/>
</dbReference>
<sequence>MKFGILGFGNIARKFVKSITYSDGVVYAIASKSIQDHDSYIQKHPSVKIYHDYEKLLEDPNVEAVYIALPHFDHKEWIIKALQHHKAVLAEKPIALSSKDIEDIIEAVKQYDGYCLEALKTKLNIGYQSLKQDIKCLGKVHSIYANFCSDNQDIDKHSYLFDKKQGGALNDIGTYVLGFLLDLANSPIKKVESNIQIENGIEMNFFTKLTFENGIIATGEGAINKEKERYALIKGEKGEIYIPMYNRICEYTIRLEKETIERKYPFHGDDMTLEIQTFIDDVKQHLHENVYHSLQDAKYIQEVIEMIRKHAA</sequence>
<evidence type="ECO:0000313" key="5">
    <source>
        <dbReference type="EMBL" id="BBK21318.1"/>
    </source>
</evidence>
<gene>
    <name evidence="5" type="ORF">Aargi30884_02210</name>
</gene>
<proteinExistence type="inferred from homology"/>
<dbReference type="InterPro" id="IPR036291">
    <property type="entry name" value="NAD(P)-bd_dom_sf"/>
</dbReference>
<dbReference type="Pfam" id="PF22725">
    <property type="entry name" value="GFO_IDH_MocA_C3"/>
    <property type="match status" value="1"/>
</dbReference>
<dbReference type="Gene3D" id="3.30.360.10">
    <property type="entry name" value="Dihydrodipicolinate Reductase, domain 2"/>
    <property type="match status" value="1"/>
</dbReference>
<feature type="domain" description="GFO/IDH/MocA-like oxidoreductase" evidence="4">
    <location>
        <begin position="137"/>
        <end position="240"/>
    </location>
</feature>
<dbReference type="Proteomes" id="UP000464754">
    <property type="component" value="Chromosome"/>
</dbReference>
<feature type="domain" description="Gfo/Idh/MocA-like oxidoreductase N-terminal" evidence="3">
    <location>
        <begin position="1"/>
        <end position="112"/>
    </location>
</feature>
<dbReference type="EMBL" id="AP019695">
    <property type="protein sequence ID" value="BBK21318.1"/>
    <property type="molecule type" value="Genomic_DNA"/>
</dbReference>
<dbReference type="PANTHER" id="PTHR22604">
    <property type="entry name" value="OXIDOREDUCTASES"/>
    <property type="match status" value="1"/>
</dbReference>
<dbReference type="InterPro" id="IPR000683">
    <property type="entry name" value="Gfo/Idh/MocA-like_OxRdtase_N"/>
</dbReference>
<keyword evidence="6" id="KW-1185">Reference proteome</keyword>
<dbReference type="InterPro" id="IPR050984">
    <property type="entry name" value="Gfo/Idh/MocA_domain"/>
</dbReference>
<dbReference type="GO" id="GO:0016491">
    <property type="term" value="F:oxidoreductase activity"/>
    <property type="evidence" value="ECO:0007669"/>
    <property type="project" value="UniProtKB-KW"/>
</dbReference>
<dbReference type="SUPFAM" id="SSF55347">
    <property type="entry name" value="Glyceraldehyde-3-phosphate dehydrogenase-like, C-terminal domain"/>
    <property type="match status" value="1"/>
</dbReference>
<accession>A0A6N4TEF5</accession>
<dbReference type="Gene3D" id="3.40.50.720">
    <property type="entry name" value="NAD(P)-binding Rossmann-like Domain"/>
    <property type="match status" value="1"/>
</dbReference>
<name>A0A6N4TEF5_9FIRM</name>
<dbReference type="GO" id="GO:0000166">
    <property type="term" value="F:nucleotide binding"/>
    <property type="evidence" value="ECO:0007669"/>
    <property type="project" value="InterPro"/>
</dbReference>
<protein>
    <recommendedName>
        <fullName evidence="7">Oxidoreductase</fullName>
    </recommendedName>
</protein>
<dbReference type="KEGG" id="aarg:Aargi30884_02210"/>
<evidence type="ECO:0000259" key="3">
    <source>
        <dbReference type="Pfam" id="PF01408"/>
    </source>
</evidence>
<evidence type="ECO:0000259" key="4">
    <source>
        <dbReference type="Pfam" id="PF22725"/>
    </source>
</evidence>